<dbReference type="EMBL" id="BONC01000002">
    <property type="protein sequence ID" value="GIF54280.1"/>
    <property type="molecule type" value="Genomic_DNA"/>
</dbReference>
<comment type="caution">
    <text evidence="3">The sequence shown here is derived from an EMBL/GenBank/DDBJ whole genome shotgun (WGS) entry which is preliminary data.</text>
</comment>
<dbReference type="Proteomes" id="UP000624325">
    <property type="component" value="Unassembled WGS sequence"/>
</dbReference>
<dbReference type="Pfam" id="PF04203">
    <property type="entry name" value="Sortase"/>
    <property type="match status" value="1"/>
</dbReference>
<feature type="compositionally biased region" description="Low complexity" evidence="2">
    <location>
        <begin position="28"/>
        <end position="56"/>
    </location>
</feature>
<keyword evidence="1" id="KW-0378">Hydrolase</keyword>
<evidence type="ECO:0000256" key="1">
    <source>
        <dbReference type="ARBA" id="ARBA00022801"/>
    </source>
</evidence>
<name>A0ABQ4BW53_9ACTN</name>
<evidence type="ECO:0000313" key="3">
    <source>
        <dbReference type="EMBL" id="GIF54280.1"/>
    </source>
</evidence>
<proteinExistence type="predicted"/>
<sequence>MLVAVTALAGVGLLGASIQQTPVPPKPLAAAAPEFEPTTPAATPGATPTATPTTPAVLDRSDPVTISIKRIGVDAQIMNLVLKKDGTLAVPPLNKAQLAGWYSLGPSPGEIGNAVIVGHVTTATDRAVFFALGNLRPKDTISVSRKDGTTATFAVDGVKSYPKKSFPTALVYGPNEKAGLRLVTCGGDFDSKAKNYLDNVIVFATAV</sequence>
<dbReference type="InterPro" id="IPR023365">
    <property type="entry name" value="Sortase_dom-sf"/>
</dbReference>
<dbReference type="NCBIfam" id="NF033748">
    <property type="entry name" value="class_F_sortase"/>
    <property type="match status" value="1"/>
</dbReference>
<evidence type="ECO:0008006" key="5">
    <source>
        <dbReference type="Google" id="ProtNLM"/>
    </source>
</evidence>
<dbReference type="SUPFAM" id="SSF63817">
    <property type="entry name" value="Sortase"/>
    <property type="match status" value="1"/>
</dbReference>
<evidence type="ECO:0000256" key="2">
    <source>
        <dbReference type="SAM" id="MobiDB-lite"/>
    </source>
</evidence>
<feature type="region of interest" description="Disordered" evidence="2">
    <location>
        <begin position="23"/>
        <end position="58"/>
    </location>
</feature>
<keyword evidence="4" id="KW-1185">Reference proteome</keyword>
<dbReference type="Gene3D" id="2.40.260.10">
    <property type="entry name" value="Sortase"/>
    <property type="match status" value="1"/>
</dbReference>
<protein>
    <recommendedName>
        <fullName evidence="5">Sortase family protein</fullName>
    </recommendedName>
</protein>
<gene>
    <name evidence="3" type="ORF">Air01nite_03750</name>
</gene>
<accession>A0ABQ4BW53</accession>
<organism evidence="3 4">
    <name type="scientific">Asanoa iriomotensis</name>
    <dbReference type="NCBI Taxonomy" id="234613"/>
    <lineage>
        <taxon>Bacteria</taxon>
        <taxon>Bacillati</taxon>
        <taxon>Actinomycetota</taxon>
        <taxon>Actinomycetes</taxon>
        <taxon>Micromonosporales</taxon>
        <taxon>Micromonosporaceae</taxon>
        <taxon>Asanoa</taxon>
    </lineage>
</organism>
<dbReference type="InterPro" id="IPR005754">
    <property type="entry name" value="Sortase"/>
</dbReference>
<dbReference type="InterPro" id="IPR042001">
    <property type="entry name" value="Sortase_F"/>
</dbReference>
<evidence type="ECO:0000313" key="4">
    <source>
        <dbReference type="Proteomes" id="UP000624325"/>
    </source>
</evidence>
<dbReference type="CDD" id="cd05829">
    <property type="entry name" value="Sortase_F"/>
    <property type="match status" value="1"/>
</dbReference>
<reference evidence="3 4" key="1">
    <citation type="submission" date="2021-01" db="EMBL/GenBank/DDBJ databases">
        <title>Whole genome shotgun sequence of Asanoa iriomotensis NBRC 100142.</title>
        <authorList>
            <person name="Komaki H."/>
            <person name="Tamura T."/>
        </authorList>
    </citation>
    <scope>NUCLEOTIDE SEQUENCE [LARGE SCALE GENOMIC DNA]</scope>
    <source>
        <strain evidence="3 4">NBRC 100142</strain>
    </source>
</reference>